<dbReference type="PANTHER" id="PTHR31126:SF1">
    <property type="entry name" value="TYROSINE SPECIFIC PROTEIN PHOSPHATASES DOMAIN-CONTAINING PROTEIN"/>
    <property type="match status" value="1"/>
</dbReference>
<dbReference type="InterPro" id="IPR026893">
    <property type="entry name" value="Tyr/Ser_Pase_IphP-type"/>
</dbReference>
<organism evidence="3 4">
    <name type="scientific">Paraburkholderia madseniana</name>
    <dbReference type="NCBI Taxonomy" id="2599607"/>
    <lineage>
        <taxon>Bacteria</taxon>
        <taxon>Pseudomonadati</taxon>
        <taxon>Pseudomonadota</taxon>
        <taxon>Betaproteobacteria</taxon>
        <taxon>Burkholderiales</taxon>
        <taxon>Burkholderiaceae</taxon>
        <taxon>Paraburkholderia</taxon>
    </lineage>
</organism>
<protein>
    <recommendedName>
        <fullName evidence="2">Tyrosine specific protein phosphatases domain-containing protein</fullName>
    </recommendedName>
</protein>
<comment type="caution">
    <text evidence="3">The sequence shown here is derived from an EMBL/GenBank/DDBJ whole genome shotgun (WGS) entry which is preliminary data.</text>
</comment>
<evidence type="ECO:0000313" key="3">
    <source>
        <dbReference type="EMBL" id="KAE8758177.1"/>
    </source>
</evidence>
<dbReference type="InterPro" id="IPR029021">
    <property type="entry name" value="Prot-tyrosine_phosphatase-like"/>
</dbReference>
<name>A0A6N6WBY9_9BURK</name>
<proteinExistence type="inferred from homology"/>
<dbReference type="InterPro" id="IPR016130">
    <property type="entry name" value="Tyr_Pase_AS"/>
</dbReference>
<dbReference type="InterPro" id="IPR000387">
    <property type="entry name" value="Tyr_Pase_dom"/>
</dbReference>
<evidence type="ECO:0000259" key="2">
    <source>
        <dbReference type="PROSITE" id="PS50056"/>
    </source>
</evidence>
<feature type="domain" description="Tyrosine specific protein phosphatases" evidence="2">
    <location>
        <begin position="126"/>
        <end position="187"/>
    </location>
</feature>
<dbReference type="EMBL" id="VOSW01000036">
    <property type="protein sequence ID" value="KAE8758177.1"/>
    <property type="molecule type" value="Genomic_DNA"/>
</dbReference>
<dbReference type="Pfam" id="PF13350">
    <property type="entry name" value="Y_phosphatase3"/>
    <property type="match status" value="1"/>
</dbReference>
<dbReference type="RefSeq" id="WP_154561635.1">
    <property type="nucleotide sequence ID" value="NZ_VOSW01000036.1"/>
</dbReference>
<dbReference type="GO" id="GO:0004721">
    <property type="term" value="F:phosphoprotein phosphatase activity"/>
    <property type="evidence" value="ECO:0007669"/>
    <property type="project" value="InterPro"/>
</dbReference>
<dbReference type="PROSITE" id="PS50056">
    <property type="entry name" value="TYR_PHOSPHATASE_2"/>
    <property type="match status" value="1"/>
</dbReference>
<gene>
    <name evidence="3" type="ORF">FSO04_19830</name>
</gene>
<dbReference type="OrthoDB" id="1188001at2"/>
<dbReference type="Proteomes" id="UP000463700">
    <property type="component" value="Unassembled WGS sequence"/>
</dbReference>
<evidence type="ECO:0000256" key="1">
    <source>
        <dbReference type="ARBA" id="ARBA00009580"/>
    </source>
</evidence>
<reference evidence="3 4" key="1">
    <citation type="journal article" date="2020" name="Int. J. Syst. Evol. Microbiol.">
        <title>Paraburkholderia madseniana sp. nov., a phenolic acid-degrading bacterium isolated from acidic forest soil.</title>
        <authorList>
            <person name="Wilhelm R.C."/>
            <person name="Murphy S.J.L."/>
            <person name="Feriancek N.M."/>
            <person name="Karasz D.C."/>
            <person name="DeRito C.M."/>
            <person name="Newman J.D."/>
            <person name="Buckley D.H."/>
        </authorList>
    </citation>
    <scope>NUCLEOTIDE SEQUENCE [LARGE SCALE GENOMIC DNA]</scope>
    <source>
        <strain evidence="3 4">RP11</strain>
    </source>
</reference>
<dbReference type="SUPFAM" id="SSF52799">
    <property type="entry name" value="(Phosphotyrosine protein) phosphatases II"/>
    <property type="match status" value="1"/>
</dbReference>
<comment type="similarity">
    <text evidence="1">Belongs to the protein-tyrosine phosphatase family.</text>
</comment>
<accession>A0A6N6WBY9</accession>
<dbReference type="PANTHER" id="PTHR31126">
    <property type="entry name" value="TYROSINE-PROTEIN PHOSPHATASE"/>
    <property type="match status" value="1"/>
</dbReference>
<dbReference type="PROSITE" id="PS00383">
    <property type="entry name" value="TYR_PHOSPHATASE_1"/>
    <property type="match status" value="1"/>
</dbReference>
<sequence length="261" mass="28309">MTISPSGLEGAPNFRDLGGFRAAGGSRVRPGRLFRSESLERLTDADLAQVASLDIALAYDLRNADERTRASNRCPPGKTPETVAGIDSLEFEAVSVFGWRERIADPTFDAAAACHWMQDAYAKMPGLFAGVLVSVFDRLGAPSAPATLIHCTAGKDRTGFTSAMVLLALGVSRDEVFEDYLLTRNRRSPEALLRTLLGPDLTRQSPTTSAAMLTIADVREEYLGAALHAIERDFGSMEAYLALACGLDSTRSRRLRLQLLE</sequence>
<evidence type="ECO:0000313" key="4">
    <source>
        <dbReference type="Proteomes" id="UP000463700"/>
    </source>
</evidence>
<dbReference type="Gene3D" id="3.90.190.10">
    <property type="entry name" value="Protein tyrosine phosphatase superfamily"/>
    <property type="match status" value="1"/>
</dbReference>
<dbReference type="AlphaFoldDB" id="A0A6N6WBY9"/>